<dbReference type="SMART" id="SM00345">
    <property type="entry name" value="HTH_GNTR"/>
    <property type="match status" value="1"/>
</dbReference>
<keyword evidence="1" id="KW-0805">Transcription regulation</keyword>
<keyword evidence="6" id="KW-1185">Reference proteome</keyword>
<dbReference type="InterPro" id="IPR028978">
    <property type="entry name" value="Chorismate_lyase_/UTRA_dom_sf"/>
</dbReference>
<evidence type="ECO:0000256" key="1">
    <source>
        <dbReference type="ARBA" id="ARBA00023015"/>
    </source>
</evidence>
<dbReference type="GO" id="GO:0003677">
    <property type="term" value="F:DNA binding"/>
    <property type="evidence" value="ECO:0007669"/>
    <property type="project" value="UniProtKB-KW"/>
</dbReference>
<evidence type="ECO:0000256" key="2">
    <source>
        <dbReference type="ARBA" id="ARBA00023125"/>
    </source>
</evidence>
<dbReference type="Gene3D" id="1.10.10.10">
    <property type="entry name" value="Winged helix-like DNA-binding domain superfamily/Winged helix DNA-binding domain"/>
    <property type="match status" value="1"/>
</dbReference>
<dbReference type="PANTHER" id="PTHR44846">
    <property type="entry name" value="MANNOSYL-D-GLYCERATE TRANSPORT/METABOLISM SYSTEM REPRESSOR MNGR-RELATED"/>
    <property type="match status" value="1"/>
</dbReference>
<evidence type="ECO:0000313" key="5">
    <source>
        <dbReference type="EMBL" id="TSD58737.1"/>
    </source>
</evidence>
<dbReference type="InterPro" id="IPR050679">
    <property type="entry name" value="Bact_HTH_transcr_reg"/>
</dbReference>
<dbReference type="AlphaFoldDB" id="A0A554RXB5"/>
<dbReference type="SMART" id="SM00866">
    <property type="entry name" value="UTRA"/>
    <property type="match status" value="1"/>
</dbReference>
<organism evidence="5 6">
    <name type="scientific">Aeromicrobium piscarium</name>
    <dbReference type="NCBI Taxonomy" id="2590901"/>
    <lineage>
        <taxon>Bacteria</taxon>
        <taxon>Bacillati</taxon>
        <taxon>Actinomycetota</taxon>
        <taxon>Actinomycetes</taxon>
        <taxon>Propionibacteriales</taxon>
        <taxon>Nocardioidaceae</taxon>
        <taxon>Aeromicrobium</taxon>
    </lineage>
</organism>
<keyword evidence="3" id="KW-0804">Transcription</keyword>
<dbReference type="PROSITE" id="PS50949">
    <property type="entry name" value="HTH_GNTR"/>
    <property type="match status" value="1"/>
</dbReference>
<dbReference type="Proteomes" id="UP000316988">
    <property type="component" value="Unassembled WGS sequence"/>
</dbReference>
<dbReference type="PANTHER" id="PTHR44846:SF1">
    <property type="entry name" value="MANNOSYL-D-GLYCERATE TRANSPORT_METABOLISM SYSTEM REPRESSOR MNGR-RELATED"/>
    <property type="match status" value="1"/>
</dbReference>
<dbReference type="GO" id="GO:0003700">
    <property type="term" value="F:DNA-binding transcription factor activity"/>
    <property type="evidence" value="ECO:0007669"/>
    <property type="project" value="InterPro"/>
</dbReference>
<accession>A0A554RXB5</accession>
<evidence type="ECO:0000313" key="6">
    <source>
        <dbReference type="Proteomes" id="UP000316988"/>
    </source>
</evidence>
<dbReference type="CDD" id="cd07377">
    <property type="entry name" value="WHTH_GntR"/>
    <property type="match status" value="1"/>
</dbReference>
<dbReference type="OrthoDB" id="3194402at2"/>
<feature type="domain" description="HTH gntR-type" evidence="4">
    <location>
        <begin position="28"/>
        <end position="96"/>
    </location>
</feature>
<proteinExistence type="predicted"/>
<keyword evidence="2" id="KW-0238">DNA-binding</keyword>
<name>A0A554RXB5_9ACTN</name>
<dbReference type="GO" id="GO:0045892">
    <property type="term" value="P:negative regulation of DNA-templated transcription"/>
    <property type="evidence" value="ECO:0007669"/>
    <property type="project" value="TreeGrafter"/>
</dbReference>
<dbReference type="InterPro" id="IPR036388">
    <property type="entry name" value="WH-like_DNA-bd_sf"/>
</dbReference>
<dbReference type="Pfam" id="PF07702">
    <property type="entry name" value="UTRA"/>
    <property type="match status" value="1"/>
</dbReference>
<dbReference type="Gene3D" id="3.40.1410.10">
    <property type="entry name" value="Chorismate lyase-like"/>
    <property type="match status" value="1"/>
</dbReference>
<gene>
    <name evidence="5" type="ORF">FNM00_13850</name>
</gene>
<dbReference type="EMBL" id="VLNT01000012">
    <property type="protein sequence ID" value="TSD58737.1"/>
    <property type="molecule type" value="Genomic_DNA"/>
</dbReference>
<dbReference type="InterPro" id="IPR036390">
    <property type="entry name" value="WH_DNA-bd_sf"/>
</dbReference>
<dbReference type="Pfam" id="PF00392">
    <property type="entry name" value="GntR"/>
    <property type="match status" value="1"/>
</dbReference>
<dbReference type="PRINTS" id="PR00035">
    <property type="entry name" value="HTHGNTR"/>
</dbReference>
<evidence type="ECO:0000256" key="3">
    <source>
        <dbReference type="ARBA" id="ARBA00023163"/>
    </source>
</evidence>
<dbReference type="SUPFAM" id="SSF64288">
    <property type="entry name" value="Chorismate lyase-like"/>
    <property type="match status" value="1"/>
</dbReference>
<evidence type="ECO:0000259" key="4">
    <source>
        <dbReference type="PROSITE" id="PS50949"/>
    </source>
</evidence>
<dbReference type="SUPFAM" id="SSF46785">
    <property type="entry name" value="Winged helix' DNA-binding domain"/>
    <property type="match status" value="1"/>
</dbReference>
<reference evidence="5 6" key="1">
    <citation type="submission" date="2019-07" db="EMBL/GenBank/DDBJ databases">
        <authorList>
            <person name="Zhao L.H."/>
        </authorList>
    </citation>
    <scope>NUCLEOTIDE SEQUENCE [LARGE SCALE GENOMIC DNA]</scope>
    <source>
        <strain evidence="5 6">Co35</strain>
    </source>
</reference>
<dbReference type="InterPro" id="IPR000524">
    <property type="entry name" value="Tscrpt_reg_HTH_GntR"/>
</dbReference>
<comment type="caution">
    <text evidence="5">The sequence shown here is derived from an EMBL/GenBank/DDBJ whole genome shotgun (WGS) entry which is preliminary data.</text>
</comment>
<protein>
    <submittedName>
        <fullName evidence="5">GntR family transcriptional regulator</fullName>
    </submittedName>
</protein>
<dbReference type="InterPro" id="IPR011663">
    <property type="entry name" value="UTRA"/>
</dbReference>
<sequence>MRVENSRRATRAWVESGKRFTLEGQPGATKHEQLRHALIQQIGLLRLSPGDALPSENGLCELYGVSRAVVRQTLEELENAGIVYRVRGKGSFIASREPSDADPYTLRGLYAGVRDSAAKITSDVLSQKYVRADGNIAASLRQTPGDHVFYLERVRRVDGEPWSWIHSYLPAEYGAFFEGRDMSHESLHSVLNENGVVVLGARRSVEVMPADDEQIRILDLGDFPVVMMLTSLSFDPYRQPVEAFTAYHRGNRSRLEFTIGE</sequence>